<organism evidence="1 2">
    <name type="scientific">Phytophthora palmivora</name>
    <dbReference type="NCBI Taxonomy" id="4796"/>
    <lineage>
        <taxon>Eukaryota</taxon>
        <taxon>Sar</taxon>
        <taxon>Stramenopiles</taxon>
        <taxon>Oomycota</taxon>
        <taxon>Peronosporomycetes</taxon>
        <taxon>Peronosporales</taxon>
        <taxon>Peronosporaceae</taxon>
        <taxon>Phytophthora</taxon>
    </lineage>
</organism>
<dbReference type="Proteomes" id="UP000237271">
    <property type="component" value="Unassembled WGS sequence"/>
</dbReference>
<accession>A0A2P4YQ54</accession>
<evidence type="ECO:0000313" key="1">
    <source>
        <dbReference type="EMBL" id="POM79869.1"/>
    </source>
</evidence>
<name>A0A2P4YQ54_9STRA</name>
<proteinExistence type="predicted"/>
<dbReference type="EMBL" id="NCKW01000929">
    <property type="protein sequence ID" value="POM79869.1"/>
    <property type="molecule type" value="Genomic_DNA"/>
</dbReference>
<dbReference type="AlphaFoldDB" id="A0A2P4YQ54"/>
<reference evidence="1 2" key="1">
    <citation type="journal article" date="2017" name="Genome Biol. Evol.">
        <title>Phytophthora megakarya and P. palmivora, closely related causal agents of cacao black pod rot, underwent increases in genome sizes and gene numbers by different mechanisms.</title>
        <authorList>
            <person name="Ali S.S."/>
            <person name="Shao J."/>
            <person name="Lary D.J."/>
            <person name="Kronmiller B."/>
            <person name="Shen D."/>
            <person name="Strem M.D."/>
            <person name="Amoako-Attah I."/>
            <person name="Akrofi A.Y."/>
            <person name="Begoude B.A."/>
            <person name="Ten Hoopen G.M."/>
            <person name="Coulibaly K."/>
            <person name="Kebe B.I."/>
            <person name="Melnick R.L."/>
            <person name="Guiltinan M.J."/>
            <person name="Tyler B.M."/>
            <person name="Meinhardt L.W."/>
            <person name="Bailey B.A."/>
        </authorList>
    </citation>
    <scope>NUCLEOTIDE SEQUENCE [LARGE SCALE GENOMIC DNA]</scope>
    <source>
        <strain evidence="2">sbr112.9</strain>
    </source>
</reference>
<comment type="caution">
    <text evidence="1">The sequence shown here is derived from an EMBL/GenBank/DDBJ whole genome shotgun (WGS) entry which is preliminary data.</text>
</comment>
<protein>
    <submittedName>
        <fullName evidence="1">Uncharacterized protein</fullName>
    </submittedName>
</protein>
<sequence>MVLLCVEEAVALISTPTSESMNWEEYLELGFSYLMLWGDLCIDDDHFKVFCTDRILSSSTIAEQTASLASANEAVQRSDIVIRRLHHFFLLQAAQAKEITTNNGAEALLKRRKRLETLSSSYDSTRRAVSLTGQANHGTLGDVTTVADELKSELLVSEKRYQIFVELAQQCQERLVSQQKSQELEQMSTFFNTELDLERFSQDANYRNEKIMMLATKKENFQLSRQFANKYGIDEYDCVLAYIKHALIFPPDSSRMGRREQLDQAFAIEQFDILEEALQRPVSFGEFLLKSESAGEPSLYEKVDGTDHVGVLLVLRMVLECSKRMIHLESTESASPHGRSLFPLSKPSTDRITMMFMCLKKLKDIGDSLDNVDPVDLKLIGTATTTIELLTPLTSVRTDPQTMIANREVAVEAVRPLLTSKTIKVVTKIVRKLHRVTPSSMVMIYINDLLTGIWREHGATGSSMNSLSADLAVYAYESCVPCLSVLSNEYLAQ</sequence>
<dbReference type="OrthoDB" id="27490at2759"/>
<evidence type="ECO:0000313" key="2">
    <source>
        <dbReference type="Proteomes" id="UP000237271"/>
    </source>
</evidence>
<keyword evidence="2" id="KW-1185">Reference proteome</keyword>
<gene>
    <name evidence="1" type="ORF">PHPALM_2363</name>
</gene>